<dbReference type="PANTHER" id="PTHR46084:SF14">
    <property type="entry name" value="PROTEIN KINASE DOMAIN-CONTAINING PROTEIN"/>
    <property type="match status" value="1"/>
</dbReference>
<dbReference type="Gene3D" id="3.30.200.20">
    <property type="entry name" value="Phosphorylase Kinase, domain 1"/>
    <property type="match status" value="1"/>
</dbReference>
<keyword evidence="5" id="KW-0677">Repeat</keyword>
<dbReference type="EMBL" id="JAVXUP010000834">
    <property type="protein sequence ID" value="KAK3020104.1"/>
    <property type="molecule type" value="Genomic_DNA"/>
</dbReference>
<comment type="caution">
    <text evidence="13">The sequence shown here is derived from an EMBL/GenBank/DDBJ whole genome shotgun (WGS) entry which is preliminary data.</text>
</comment>
<keyword evidence="3 11" id="KW-0812">Transmembrane</keyword>
<evidence type="ECO:0000256" key="9">
    <source>
        <dbReference type="ARBA" id="ARBA00037847"/>
    </source>
</evidence>
<protein>
    <recommendedName>
        <fullName evidence="12">Protein kinase domain-containing protein</fullName>
    </recommendedName>
</protein>
<feature type="domain" description="Protein kinase" evidence="12">
    <location>
        <begin position="346"/>
        <end position="627"/>
    </location>
</feature>
<dbReference type="InterPro" id="IPR011009">
    <property type="entry name" value="Kinase-like_dom_sf"/>
</dbReference>
<evidence type="ECO:0000259" key="12">
    <source>
        <dbReference type="PROSITE" id="PS50011"/>
    </source>
</evidence>
<dbReference type="InterPro" id="IPR001611">
    <property type="entry name" value="Leu-rich_rpt"/>
</dbReference>
<organism evidence="13 14">
    <name type="scientific">Escallonia herrerae</name>
    <dbReference type="NCBI Taxonomy" id="1293975"/>
    <lineage>
        <taxon>Eukaryota</taxon>
        <taxon>Viridiplantae</taxon>
        <taxon>Streptophyta</taxon>
        <taxon>Embryophyta</taxon>
        <taxon>Tracheophyta</taxon>
        <taxon>Spermatophyta</taxon>
        <taxon>Magnoliopsida</taxon>
        <taxon>eudicotyledons</taxon>
        <taxon>Gunneridae</taxon>
        <taxon>Pentapetalae</taxon>
        <taxon>asterids</taxon>
        <taxon>campanulids</taxon>
        <taxon>Escalloniales</taxon>
        <taxon>Escalloniaceae</taxon>
        <taxon>Escallonia</taxon>
    </lineage>
</organism>
<name>A0AA88W677_9ASTE</name>
<dbReference type="SUPFAM" id="SSF56112">
    <property type="entry name" value="Protein kinase-like (PK-like)"/>
    <property type="match status" value="1"/>
</dbReference>
<dbReference type="GO" id="GO:0004672">
    <property type="term" value="F:protein kinase activity"/>
    <property type="evidence" value="ECO:0007669"/>
    <property type="project" value="InterPro"/>
</dbReference>
<evidence type="ECO:0000256" key="2">
    <source>
        <dbReference type="ARBA" id="ARBA00022614"/>
    </source>
</evidence>
<dbReference type="Pfam" id="PF00560">
    <property type="entry name" value="LRR_1"/>
    <property type="match status" value="1"/>
</dbReference>
<evidence type="ECO:0000256" key="7">
    <source>
        <dbReference type="ARBA" id="ARBA00023136"/>
    </source>
</evidence>
<sequence>MRDPFSALSSWNDNEGDSNPCFWFGVECAEGKVVTFVLVWIVVVVTGDQVKMNLKDLCLGGILAPELGSLTYVKSIILRNNSFSGNIPKEIGDLKELEVLDLGYNNFSGPFPSDLGNNLSLSILLLDNNQFLDSISAELNVLKTLSEVQVDENQLISASFGATCKGRSDSWNDVKPGDIAHRRTLQVVEVPNPSKVDRNRQKKRFPKPSPSPFLSSPSPSPSPLPSSPIYSPSASPLSSISFPPATSPLSPQVSPSPSPSEFLSPSPSDIQTPSPASPTPETNAVLEPPHFGPAPLPSPVSAPSPIVAKSSKPKPRIVLILSGVVGGSIFIFISAVGIVFCRSTKVVTVKPWATGLSGQLQKAFVTGVPKLQRSELVTACEDFSNIIGSLSDGTVYKGTLSSGVEIAVTSTAIDTLSKLNHKNFVNLIGYCEEDQPFTRMMVFEYAPNGTLFEHLHIKEAEHLDWGMRLRIAMGMAYCLEHMHQLTPPIIHGNLQSASIYLTEDYAAKISDFSIWNEATASKMGSATVKLLETVSSDPESNVYNFGVLLFELITGRLPYSVNNGSAVDWALDYLKGGQPLREIVDPIVVSFKEEELEKLFAVVKDCVHPEPKQRPTMREVAARLKELTSMSPDGATPKVSPLWWAELEIMSTDLS</sequence>
<evidence type="ECO:0000256" key="11">
    <source>
        <dbReference type="SAM" id="Phobius"/>
    </source>
</evidence>
<dbReference type="Proteomes" id="UP001188597">
    <property type="component" value="Unassembled WGS sequence"/>
</dbReference>
<dbReference type="FunFam" id="3.80.10.10:FF:000041">
    <property type="entry name" value="LRR receptor-like serine/threonine-protein kinase ERECTA"/>
    <property type="match status" value="1"/>
</dbReference>
<dbReference type="InterPro" id="IPR032675">
    <property type="entry name" value="LRR_dom_sf"/>
</dbReference>
<dbReference type="PRINTS" id="PR01217">
    <property type="entry name" value="PRICHEXTENSN"/>
</dbReference>
<evidence type="ECO:0000256" key="6">
    <source>
        <dbReference type="ARBA" id="ARBA00022989"/>
    </source>
</evidence>
<evidence type="ECO:0000256" key="5">
    <source>
        <dbReference type="ARBA" id="ARBA00022737"/>
    </source>
</evidence>
<evidence type="ECO:0000256" key="8">
    <source>
        <dbReference type="ARBA" id="ARBA00023180"/>
    </source>
</evidence>
<evidence type="ECO:0000256" key="4">
    <source>
        <dbReference type="ARBA" id="ARBA00022729"/>
    </source>
</evidence>
<feature type="transmembrane region" description="Helical" evidence="11">
    <location>
        <begin position="317"/>
        <end position="340"/>
    </location>
</feature>
<keyword evidence="8" id="KW-0325">Glycoprotein</keyword>
<dbReference type="PANTHER" id="PTHR46084">
    <property type="entry name" value="PROTEIN MALE DISCOVERER 2"/>
    <property type="match status" value="1"/>
</dbReference>
<comment type="subcellular location">
    <subcellularLocation>
        <location evidence="9">Endomembrane system</location>
        <topology evidence="9">Single-pass membrane protein</topology>
    </subcellularLocation>
    <subcellularLocation>
        <location evidence="1">Membrane</location>
        <topology evidence="1">Single-pass type I membrane protein</topology>
    </subcellularLocation>
</comment>
<keyword evidence="14" id="KW-1185">Reference proteome</keyword>
<feature type="region of interest" description="Disordered" evidence="10">
    <location>
        <begin position="189"/>
        <end position="298"/>
    </location>
</feature>
<keyword evidence="6 11" id="KW-1133">Transmembrane helix</keyword>
<keyword evidence="4" id="KW-0732">Signal</keyword>
<dbReference type="SUPFAM" id="SSF52058">
    <property type="entry name" value="L domain-like"/>
    <property type="match status" value="1"/>
</dbReference>
<evidence type="ECO:0000256" key="10">
    <source>
        <dbReference type="SAM" id="MobiDB-lite"/>
    </source>
</evidence>
<evidence type="ECO:0000256" key="1">
    <source>
        <dbReference type="ARBA" id="ARBA00004479"/>
    </source>
</evidence>
<keyword evidence="2" id="KW-0433">Leucine-rich repeat</keyword>
<dbReference type="Pfam" id="PF07714">
    <property type="entry name" value="PK_Tyr_Ser-Thr"/>
    <property type="match status" value="1"/>
</dbReference>
<feature type="transmembrane region" description="Helical" evidence="11">
    <location>
        <begin position="22"/>
        <end position="45"/>
    </location>
</feature>
<dbReference type="GO" id="GO:0012505">
    <property type="term" value="C:endomembrane system"/>
    <property type="evidence" value="ECO:0007669"/>
    <property type="project" value="UniProtKB-SubCell"/>
</dbReference>
<feature type="compositionally biased region" description="Polar residues" evidence="10">
    <location>
        <begin position="269"/>
        <end position="282"/>
    </location>
</feature>
<dbReference type="Pfam" id="PF08263">
    <property type="entry name" value="LRRNT_2"/>
    <property type="match status" value="1"/>
</dbReference>
<gene>
    <name evidence="13" type="ORF">RJ639_003728</name>
</gene>
<dbReference type="Gene3D" id="1.10.510.10">
    <property type="entry name" value="Transferase(Phosphotransferase) domain 1"/>
    <property type="match status" value="1"/>
</dbReference>
<keyword evidence="7 11" id="KW-0472">Membrane</keyword>
<evidence type="ECO:0000313" key="13">
    <source>
        <dbReference type="EMBL" id="KAK3020104.1"/>
    </source>
</evidence>
<feature type="compositionally biased region" description="Low complexity" evidence="10">
    <location>
        <begin position="227"/>
        <end position="268"/>
    </location>
</feature>
<dbReference type="InterPro" id="IPR000719">
    <property type="entry name" value="Prot_kinase_dom"/>
</dbReference>
<dbReference type="AlphaFoldDB" id="A0AA88W677"/>
<dbReference type="PROSITE" id="PS50011">
    <property type="entry name" value="PROTEIN_KINASE_DOM"/>
    <property type="match status" value="1"/>
</dbReference>
<evidence type="ECO:0000313" key="14">
    <source>
        <dbReference type="Proteomes" id="UP001188597"/>
    </source>
</evidence>
<reference evidence="13" key="1">
    <citation type="submission" date="2022-12" db="EMBL/GenBank/DDBJ databases">
        <title>Draft genome assemblies for two species of Escallonia (Escalloniales).</title>
        <authorList>
            <person name="Chanderbali A."/>
            <person name="Dervinis C."/>
            <person name="Anghel I."/>
            <person name="Soltis D."/>
            <person name="Soltis P."/>
            <person name="Zapata F."/>
        </authorList>
    </citation>
    <scope>NUCLEOTIDE SEQUENCE</scope>
    <source>
        <strain evidence="13">UCBG64.0493</strain>
        <tissue evidence="13">Leaf</tissue>
    </source>
</reference>
<dbReference type="GO" id="GO:0005524">
    <property type="term" value="F:ATP binding"/>
    <property type="evidence" value="ECO:0007669"/>
    <property type="project" value="InterPro"/>
</dbReference>
<dbReference type="Gene3D" id="3.80.10.10">
    <property type="entry name" value="Ribonuclease Inhibitor"/>
    <property type="match status" value="1"/>
</dbReference>
<dbReference type="InterPro" id="IPR013210">
    <property type="entry name" value="LRR_N_plant-typ"/>
</dbReference>
<evidence type="ECO:0000256" key="3">
    <source>
        <dbReference type="ARBA" id="ARBA00022692"/>
    </source>
</evidence>
<accession>A0AA88W677</accession>
<dbReference type="InterPro" id="IPR001245">
    <property type="entry name" value="Ser-Thr/Tyr_kinase_cat_dom"/>
</dbReference>
<proteinExistence type="predicted"/>